<dbReference type="SUPFAM" id="SSF143447">
    <property type="entry name" value="AMMECR1-like"/>
    <property type="match status" value="1"/>
</dbReference>
<protein>
    <submittedName>
        <fullName evidence="2">AMMECR1-like protein</fullName>
    </submittedName>
</protein>
<dbReference type="OrthoDB" id="24630at2759"/>
<dbReference type="InterPro" id="IPR002733">
    <property type="entry name" value="AMMECR1_domain"/>
</dbReference>
<evidence type="ECO:0000259" key="1">
    <source>
        <dbReference type="PROSITE" id="PS51112"/>
    </source>
</evidence>
<dbReference type="PANTHER" id="PTHR13016">
    <property type="entry name" value="AMMECR1 HOMOLOG"/>
    <property type="match status" value="1"/>
</dbReference>
<evidence type="ECO:0000313" key="2">
    <source>
        <dbReference type="EMBL" id="RDB20500.1"/>
    </source>
</evidence>
<gene>
    <name evidence="2" type="primary">Ammecr1l</name>
    <name evidence="2" type="ORF">Hypma_012464</name>
</gene>
<dbReference type="PANTHER" id="PTHR13016:SF0">
    <property type="entry name" value="AMME SYNDROME CANDIDATE GENE 1 PROTEIN"/>
    <property type="match status" value="1"/>
</dbReference>
<dbReference type="InterPro" id="IPR023473">
    <property type="entry name" value="AMMECR1"/>
</dbReference>
<organism evidence="2 3">
    <name type="scientific">Hypsizygus marmoreus</name>
    <name type="common">White beech mushroom</name>
    <name type="synonym">Agaricus marmoreus</name>
    <dbReference type="NCBI Taxonomy" id="39966"/>
    <lineage>
        <taxon>Eukaryota</taxon>
        <taxon>Fungi</taxon>
        <taxon>Dikarya</taxon>
        <taxon>Basidiomycota</taxon>
        <taxon>Agaricomycotina</taxon>
        <taxon>Agaricomycetes</taxon>
        <taxon>Agaricomycetidae</taxon>
        <taxon>Agaricales</taxon>
        <taxon>Tricholomatineae</taxon>
        <taxon>Lyophyllaceae</taxon>
        <taxon>Hypsizygus</taxon>
    </lineage>
</organism>
<dbReference type="FunCoup" id="A0A369JH21">
    <property type="interactions" value="525"/>
</dbReference>
<dbReference type="PROSITE" id="PS51112">
    <property type="entry name" value="AMMECR1"/>
    <property type="match status" value="1"/>
</dbReference>
<dbReference type="Gene3D" id="3.30.700.20">
    <property type="entry name" value="Hypothetical protein ph0010, domain 1"/>
    <property type="match status" value="1"/>
</dbReference>
<dbReference type="InterPro" id="IPR036071">
    <property type="entry name" value="AMMECR1_dom_sf"/>
</dbReference>
<dbReference type="Pfam" id="PF01871">
    <property type="entry name" value="AMMECR1"/>
    <property type="match status" value="1"/>
</dbReference>
<dbReference type="Proteomes" id="UP000076154">
    <property type="component" value="Unassembled WGS sequence"/>
</dbReference>
<dbReference type="InterPro" id="IPR027485">
    <property type="entry name" value="AMMECR1_N"/>
</dbReference>
<feature type="domain" description="AMMECR1" evidence="1">
    <location>
        <begin position="17"/>
        <end position="239"/>
    </location>
</feature>
<dbReference type="AlphaFoldDB" id="A0A369JH21"/>
<comment type="caution">
    <text evidence="2">The sequence shown here is derived from an EMBL/GenBank/DDBJ whole genome shotgun (WGS) entry which is preliminary data.</text>
</comment>
<accession>A0A369JH21</accession>
<reference evidence="2" key="1">
    <citation type="submission" date="2018-04" db="EMBL/GenBank/DDBJ databases">
        <title>Whole genome sequencing of Hypsizygus marmoreus.</title>
        <authorList>
            <person name="Choi I.-G."/>
            <person name="Min B."/>
            <person name="Kim J.-G."/>
            <person name="Kim S."/>
            <person name="Oh Y.-L."/>
            <person name="Kong W.-S."/>
            <person name="Park H."/>
            <person name="Jeong J."/>
            <person name="Song E.-S."/>
        </authorList>
    </citation>
    <scope>NUCLEOTIDE SEQUENCE [LARGE SCALE GENOMIC DNA]</scope>
    <source>
        <strain evidence="2">51987-8</strain>
    </source>
</reference>
<dbReference type="InParanoid" id="A0A369JH21"/>
<name>A0A369JH21_HYPMA</name>
<dbReference type="EMBL" id="LUEZ02000062">
    <property type="protein sequence ID" value="RDB20500.1"/>
    <property type="molecule type" value="Genomic_DNA"/>
</dbReference>
<proteinExistence type="predicted"/>
<evidence type="ECO:0000313" key="3">
    <source>
        <dbReference type="Proteomes" id="UP000076154"/>
    </source>
</evidence>
<keyword evidence="3" id="KW-1185">Reference proteome</keyword>
<dbReference type="STRING" id="39966.A0A369JH21"/>
<sequence length="245" mass="27509">MSLLPPDLALGSTVKEDLGSDEVCLLEHCFYAFDALYCALTDATPIDPAFPNHKYPLFVTWNTRSSRAGRPSRLRGCIGSFEALSLHDGLAEYALISAFRDSRFRKIDISELETLECGISLLTDFEDAESYLDWTVGVHGIYISFPHPSLLTGSSSETPSPLSSSPFLPRVTRKQAFTATFLPDVIPDQGWNKIEAVDSAIKKAGWTGRITEDLRRSVKLRRYQSKKRLAAWGEYIQWRENGIRQ</sequence>